<dbReference type="EMBL" id="CP043420">
    <property type="protein sequence ID" value="QEL11771.1"/>
    <property type="molecule type" value="Genomic_DNA"/>
</dbReference>
<dbReference type="KEGG" id="kuy:FY550_11900"/>
<dbReference type="RefSeq" id="WP_070979378.1">
    <property type="nucleotide sequence ID" value="NZ_CP043420.1"/>
</dbReference>
<dbReference type="STRING" id="657387.BH688_10835"/>
<accession>A0A1S1NUM5</accession>
<dbReference type="InterPro" id="IPR029055">
    <property type="entry name" value="Ntn_hydrolases_N"/>
</dbReference>
<protein>
    <submittedName>
        <fullName evidence="1">Peptidase</fullName>
    </submittedName>
</protein>
<organism evidence="1 2">
    <name type="scientific">Kushneria phosphatilytica</name>
    <dbReference type="NCBI Taxonomy" id="657387"/>
    <lineage>
        <taxon>Bacteria</taxon>
        <taxon>Pseudomonadati</taxon>
        <taxon>Pseudomonadota</taxon>
        <taxon>Gammaproteobacteria</taxon>
        <taxon>Oceanospirillales</taxon>
        <taxon>Halomonadaceae</taxon>
        <taxon>Kushneria</taxon>
    </lineage>
</organism>
<dbReference type="Proteomes" id="UP000322553">
    <property type="component" value="Chromosome"/>
</dbReference>
<proteinExistence type="predicted"/>
<dbReference type="OrthoDB" id="9786336at2"/>
<evidence type="ECO:0000313" key="2">
    <source>
        <dbReference type="Proteomes" id="UP000322553"/>
    </source>
</evidence>
<dbReference type="InterPro" id="IPR016545">
    <property type="entry name" value="UCP009120_prtse"/>
</dbReference>
<keyword evidence="2" id="KW-1185">Reference proteome</keyword>
<dbReference type="Gene3D" id="3.60.20.10">
    <property type="entry name" value="Glutamine Phosphoribosylpyrophosphate, subunit 1, domain 1"/>
    <property type="match status" value="1"/>
</dbReference>
<name>A0A1S1NUM5_9GAMM</name>
<dbReference type="AlphaFoldDB" id="A0A1S1NUM5"/>
<dbReference type="PIRSF" id="PIRSF009120">
    <property type="entry name" value="UCP009120_prtse"/>
    <property type="match status" value="1"/>
</dbReference>
<gene>
    <name evidence="1" type="ORF">FY550_11900</name>
</gene>
<sequence>MTYCVAMALSEGVVCISDTRTNAGIDQIASVRKLMVYGSPGERALIIQTAGNLSTSQAVLTRLEQQFGGESETLLNVPTLFDVARLIGSTLKGIVADYGNDPAMQGIDVTASFLIAGQIRGGRTEVYNVYPQGNFIAATPDTPYFQIGESKYGKPVLDRVLDYRTPLGEALRCGLISFDSTLRSNLSVGMPLDIALYPNDSLTPPLIRRINEDDDYFTHLRSCWSSGLQALMESIDPPEEQYWRSPSN</sequence>
<reference evidence="1 2" key="1">
    <citation type="submission" date="2019-08" db="EMBL/GenBank/DDBJ databases">
        <title>Complete genome sequence of Kushneria sp. YCWA18, a halophilic phosphate-solubilizing bacterium isolated from Daqiao saltern in China.</title>
        <authorList>
            <person name="Du G.-X."/>
            <person name="Qu L.-Y."/>
        </authorList>
    </citation>
    <scope>NUCLEOTIDE SEQUENCE [LARGE SCALE GENOMIC DNA]</scope>
    <source>
        <strain evidence="1 2">YCWA18</strain>
    </source>
</reference>
<evidence type="ECO:0000313" key="1">
    <source>
        <dbReference type="EMBL" id="QEL11771.1"/>
    </source>
</evidence>
<dbReference type="SUPFAM" id="SSF56235">
    <property type="entry name" value="N-terminal nucleophile aminohydrolases (Ntn hydrolases)"/>
    <property type="match status" value="1"/>
</dbReference>